<proteinExistence type="predicted"/>
<name>A0A1H8QTW3_9PSEU</name>
<evidence type="ECO:0000313" key="3">
    <source>
        <dbReference type="Proteomes" id="UP000198582"/>
    </source>
</evidence>
<dbReference type="EMBL" id="FOEF01000001">
    <property type="protein sequence ID" value="SEO57699.1"/>
    <property type="molecule type" value="Genomic_DNA"/>
</dbReference>
<dbReference type="Proteomes" id="UP000198582">
    <property type="component" value="Unassembled WGS sequence"/>
</dbReference>
<organism evidence="2 3">
    <name type="scientific">Amycolatopsis saalfeldensis</name>
    <dbReference type="NCBI Taxonomy" id="394193"/>
    <lineage>
        <taxon>Bacteria</taxon>
        <taxon>Bacillati</taxon>
        <taxon>Actinomycetota</taxon>
        <taxon>Actinomycetes</taxon>
        <taxon>Pseudonocardiales</taxon>
        <taxon>Pseudonocardiaceae</taxon>
        <taxon>Amycolatopsis</taxon>
    </lineage>
</organism>
<sequence length="119" mass="12290">MRTGDSGTYRRISSAHASPSAAEPQNSTCQSVFCATTAASGRPIAPPTPSVALIREIAPLTRAAGSSSRMMLIPKGITPIAQPWSPRPATISASELVSAESTEPATSTARLASSTRRLP</sequence>
<evidence type="ECO:0000256" key="1">
    <source>
        <dbReference type="SAM" id="MobiDB-lite"/>
    </source>
</evidence>
<reference evidence="2 3" key="1">
    <citation type="submission" date="2016-10" db="EMBL/GenBank/DDBJ databases">
        <authorList>
            <person name="de Groot N.N."/>
        </authorList>
    </citation>
    <scope>NUCLEOTIDE SEQUENCE [LARGE SCALE GENOMIC DNA]</scope>
    <source>
        <strain evidence="2 3">DSM 44993</strain>
    </source>
</reference>
<feature type="region of interest" description="Disordered" evidence="1">
    <location>
        <begin position="1"/>
        <end position="29"/>
    </location>
</feature>
<evidence type="ECO:0000313" key="2">
    <source>
        <dbReference type="EMBL" id="SEO57699.1"/>
    </source>
</evidence>
<gene>
    <name evidence="2" type="ORF">SAMN04489732_101492</name>
</gene>
<feature type="region of interest" description="Disordered" evidence="1">
    <location>
        <begin position="92"/>
        <end position="119"/>
    </location>
</feature>
<protein>
    <submittedName>
        <fullName evidence="2">Uncharacterized protein</fullName>
    </submittedName>
</protein>
<keyword evidence="3" id="KW-1185">Reference proteome</keyword>
<dbReference type="AlphaFoldDB" id="A0A1H8QTW3"/>
<accession>A0A1H8QTW3</accession>